<evidence type="ECO:0000256" key="1">
    <source>
        <dbReference type="ARBA" id="ARBA00004479"/>
    </source>
</evidence>
<evidence type="ECO:0000256" key="3">
    <source>
        <dbReference type="ARBA" id="ARBA00023170"/>
    </source>
</evidence>
<feature type="transmembrane region" description="Helical" evidence="4">
    <location>
        <begin position="218"/>
        <end position="241"/>
    </location>
</feature>
<sequence length="535" mass="60802">MAAISATFLLFYFTVASVCVTSTFSATVVEDLANLQPPSDFNNTIMTNCLNNPHLRYCNSSSPMDLTEIFRSTIVASHLCNESRNPNCVESFPKIDLRAHPKIAPLYLSYNFFWKYCPLTIMSIDLSNISLKGGFPTDVLLCTQIQALDLSRNDLTGDVPIESFTALTNLTFLNLSYNRFSESKCETSNSQFFFKRFNASSFLHSGLLHNHQNYTIKAIFLLVGFPISVILMVGCFGWLCFRRPDYLPRMLQQKHKFTPSMLGAATNGFSRKRVIAKGEGVDIYRGRLRDGTLVRIEIYRDNHSKENSIKFVAECKILAQLRHRNLVQVLGWCSNRHVKAIVTEWSDGESINAWLSASAPSWKQRLKVLKGIADAVWYLQEKWPEVGYDLRASSILLSDDLDPVISRFTVADQNRNNQRIYKFGVFLLEMITNGQLLEEFERGEAGFIQYIRASNPESLHCVVDMRMHLTESMLDQVKHGIDLGLLCTDQSTTKHPSLKQISHMIRRVYQSCPVLESHNHGRCHGDGDEQSHVQP</sequence>
<evidence type="ECO:0000256" key="5">
    <source>
        <dbReference type="SAM" id="SignalP"/>
    </source>
</evidence>
<name>A0A9Q0JPQ4_9ROSI</name>
<dbReference type="Pfam" id="PF07714">
    <property type="entry name" value="PK_Tyr_Ser-Thr"/>
    <property type="match status" value="1"/>
</dbReference>
<dbReference type="InterPro" id="IPR001245">
    <property type="entry name" value="Ser-Thr/Tyr_kinase_cat_dom"/>
</dbReference>
<feature type="domain" description="Protein kinase" evidence="6">
    <location>
        <begin position="269"/>
        <end position="535"/>
    </location>
</feature>
<dbReference type="SUPFAM" id="SSF52058">
    <property type="entry name" value="L domain-like"/>
    <property type="match status" value="1"/>
</dbReference>
<reference evidence="7" key="1">
    <citation type="submission" date="2022-02" db="EMBL/GenBank/DDBJ databases">
        <authorList>
            <person name="Henning P.M."/>
            <person name="McCubbin A.G."/>
            <person name="Shore J.S."/>
        </authorList>
    </citation>
    <scope>NUCLEOTIDE SEQUENCE</scope>
    <source>
        <strain evidence="7">F60SS</strain>
        <tissue evidence="7">Leaves</tissue>
    </source>
</reference>
<accession>A0A9Q0JPQ4</accession>
<evidence type="ECO:0000256" key="4">
    <source>
        <dbReference type="SAM" id="Phobius"/>
    </source>
</evidence>
<dbReference type="PROSITE" id="PS50011">
    <property type="entry name" value="PROTEIN_KINASE_DOM"/>
    <property type="match status" value="1"/>
</dbReference>
<comment type="subcellular location">
    <subcellularLocation>
        <location evidence="1">Membrane</location>
        <topology evidence="1">Single-pass type I membrane protein</topology>
    </subcellularLocation>
</comment>
<dbReference type="GO" id="GO:0004672">
    <property type="term" value="F:protein kinase activity"/>
    <property type="evidence" value="ECO:0007669"/>
    <property type="project" value="InterPro"/>
</dbReference>
<protein>
    <recommendedName>
        <fullName evidence="6">Protein kinase domain-containing protein</fullName>
    </recommendedName>
</protein>
<keyword evidence="4" id="KW-0812">Transmembrane</keyword>
<dbReference type="Gene3D" id="3.80.10.10">
    <property type="entry name" value="Ribonuclease Inhibitor"/>
    <property type="match status" value="1"/>
</dbReference>
<dbReference type="SUPFAM" id="SSF56112">
    <property type="entry name" value="Protein kinase-like (PK-like)"/>
    <property type="match status" value="1"/>
</dbReference>
<comment type="caution">
    <text evidence="7">The sequence shown here is derived from an EMBL/GenBank/DDBJ whole genome shotgun (WGS) entry which is preliminary data.</text>
</comment>
<keyword evidence="2 5" id="KW-0732">Signal</keyword>
<feature type="signal peptide" evidence="5">
    <location>
        <begin position="1"/>
        <end position="25"/>
    </location>
</feature>
<keyword evidence="3" id="KW-0675">Receptor</keyword>
<keyword evidence="8" id="KW-1185">Reference proteome</keyword>
<dbReference type="AlphaFoldDB" id="A0A9Q0JPQ4"/>
<feature type="chain" id="PRO_5040134790" description="Protein kinase domain-containing protein" evidence="5">
    <location>
        <begin position="26"/>
        <end position="535"/>
    </location>
</feature>
<dbReference type="GO" id="GO:0016020">
    <property type="term" value="C:membrane"/>
    <property type="evidence" value="ECO:0007669"/>
    <property type="project" value="UniProtKB-SubCell"/>
</dbReference>
<evidence type="ECO:0000256" key="2">
    <source>
        <dbReference type="ARBA" id="ARBA00022729"/>
    </source>
</evidence>
<evidence type="ECO:0000313" key="7">
    <source>
        <dbReference type="EMBL" id="KAJ4848295.1"/>
    </source>
</evidence>
<keyword evidence="4" id="KW-0472">Membrane</keyword>
<dbReference type="PANTHER" id="PTHR48053:SF71">
    <property type="entry name" value="LEUCINE RICH REPEAT FAMILY PROTEIN, EXPRESSED"/>
    <property type="match status" value="1"/>
</dbReference>
<dbReference type="PANTHER" id="PTHR48053">
    <property type="entry name" value="LEUCINE RICH REPEAT FAMILY PROTEIN, EXPRESSED"/>
    <property type="match status" value="1"/>
</dbReference>
<dbReference type="InterPro" id="IPR051716">
    <property type="entry name" value="Plant_RL_S/T_kinase"/>
</dbReference>
<dbReference type="Proteomes" id="UP001141552">
    <property type="component" value="Unassembled WGS sequence"/>
</dbReference>
<dbReference type="InterPro" id="IPR011009">
    <property type="entry name" value="Kinase-like_dom_sf"/>
</dbReference>
<dbReference type="OrthoDB" id="1914767at2759"/>
<dbReference type="EMBL" id="JAKUCV010000935">
    <property type="protein sequence ID" value="KAJ4848295.1"/>
    <property type="molecule type" value="Genomic_DNA"/>
</dbReference>
<keyword evidence="4" id="KW-1133">Transmembrane helix</keyword>
<reference evidence="7" key="2">
    <citation type="journal article" date="2023" name="Plants (Basel)">
        <title>Annotation of the Turnera subulata (Passifloraceae) Draft Genome Reveals the S-Locus Evolved after the Divergence of Turneroideae from Passifloroideae in a Stepwise Manner.</title>
        <authorList>
            <person name="Henning P.M."/>
            <person name="Roalson E.H."/>
            <person name="Mir W."/>
            <person name="McCubbin A.G."/>
            <person name="Shore J.S."/>
        </authorList>
    </citation>
    <scope>NUCLEOTIDE SEQUENCE</scope>
    <source>
        <strain evidence="7">F60SS</strain>
    </source>
</reference>
<proteinExistence type="predicted"/>
<evidence type="ECO:0000313" key="8">
    <source>
        <dbReference type="Proteomes" id="UP001141552"/>
    </source>
</evidence>
<dbReference type="InterPro" id="IPR032675">
    <property type="entry name" value="LRR_dom_sf"/>
</dbReference>
<dbReference type="InterPro" id="IPR000719">
    <property type="entry name" value="Prot_kinase_dom"/>
</dbReference>
<dbReference type="Gene3D" id="3.30.200.20">
    <property type="entry name" value="Phosphorylase Kinase, domain 1"/>
    <property type="match status" value="1"/>
</dbReference>
<dbReference type="GO" id="GO:0005524">
    <property type="term" value="F:ATP binding"/>
    <property type="evidence" value="ECO:0007669"/>
    <property type="project" value="InterPro"/>
</dbReference>
<evidence type="ECO:0000259" key="6">
    <source>
        <dbReference type="PROSITE" id="PS50011"/>
    </source>
</evidence>
<organism evidence="7 8">
    <name type="scientific">Turnera subulata</name>
    <dbReference type="NCBI Taxonomy" id="218843"/>
    <lineage>
        <taxon>Eukaryota</taxon>
        <taxon>Viridiplantae</taxon>
        <taxon>Streptophyta</taxon>
        <taxon>Embryophyta</taxon>
        <taxon>Tracheophyta</taxon>
        <taxon>Spermatophyta</taxon>
        <taxon>Magnoliopsida</taxon>
        <taxon>eudicotyledons</taxon>
        <taxon>Gunneridae</taxon>
        <taxon>Pentapetalae</taxon>
        <taxon>rosids</taxon>
        <taxon>fabids</taxon>
        <taxon>Malpighiales</taxon>
        <taxon>Passifloraceae</taxon>
        <taxon>Turnera</taxon>
    </lineage>
</organism>
<dbReference type="Gene3D" id="1.10.510.10">
    <property type="entry name" value="Transferase(Phosphotransferase) domain 1"/>
    <property type="match status" value="2"/>
</dbReference>
<gene>
    <name evidence="7" type="ORF">Tsubulata_049288</name>
</gene>